<dbReference type="InterPro" id="IPR029045">
    <property type="entry name" value="ClpP/crotonase-like_dom_sf"/>
</dbReference>
<dbReference type="Proteomes" id="UP000715441">
    <property type="component" value="Unassembled WGS sequence"/>
</dbReference>
<reference evidence="1 2" key="1">
    <citation type="submission" date="2020-04" db="EMBL/GenBank/DDBJ databases">
        <title>Novel species.</title>
        <authorList>
            <person name="Teo W.F.A."/>
            <person name="Lipun K."/>
            <person name="Srisuk N."/>
            <person name="Duangmal K."/>
        </authorList>
    </citation>
    <scope>NUCLEOTIDE SEQUENCE [LARGE SCALE GENOMIC DNA]</scope>
    <source>
        <strain evidence="1 2">K13G38</strain>
    </source>
</reference>
<dbReference type="RefSeq" id="WP_168519054.1">
    <property type="nucleotide sequence ID" value="NZ_JAAXLS010000019.1"/>
</dbReference>
<evidence type="ECO:0000313" key="2">
    <source>
        <dbReference type="Proteomes" id="UP000715441"/>
    </source>
</evidence>
<dbReference type="Gene3D" id="3.90.226.10">
    <property type="entry name" value="2-enoyl-CoA Hydratase, Chain A, domain 1"/>
    <property type="match status" value="1"/>
</dbReference>
<evidence type="ECO:0000313" key="1">
    <source>
        <dbReference type="EMBL" id="NKQ56015.1"/>
    </source>
</evidence>
<dbReference type="EMBL" id="JAAXLS010000019">
    <property type="protein sequence ID" value="NKQ56015.1"/>
    <property type="molecule type" value="Genomic_DNA"/>
</dbReference>
<dbReference type="Pfam" id="PF00378">
    <property type="entry name" value="ECH_1"/>
    <property type="match status" value="1"/>
</dbReference>
<evidence type="ECO:0008006" key="3">
    <source>
        <dbReference type="Google" id="ProtNLM"/>
    </source>
</evidence>
<dbReference type="SUPFAM" id="SSF52096">
    <property type="entry name" value="ClpP/crotonase"/>
    <property type="match status" value="1"/>
</dbReference>
<dbReference type="PANTHER" id="PTHR11941">
    <property type="entry name" value="ENOYL-COA HYDRATASE-RELATED"/>
    <property type="match status" value="1"/>
</dbReference>
<dbReference type="InterPro" id="IPR001753">
    <property type="entry name" value="Enoyl-CoA_hydra/iso"/>
</dbReference>
<gene>
    <name evidence="1" type="ORF">HFP15_24350</name>
</gene>
<accession>A0ABX1JBP1</accession>
<keyword evidence="2" id="KW-1185">Reference proteome</keyword>
<sequence length="155" mass="15997">MLDLSYDDRAIVVRMHPAPALTLGLLESLLAALAYVGPERAVVLTGTGAVFAPDLEPTAEARRCLPRVLAALRAHPMPIVAAINGDAVGAGYALARAADARIMSSGVIRFPARAYPPPAAVAAGLVERRCAPGELIELALSRAARPRAGVCVPAS</sequence>
<protein>
    <recommendedName>
        <fullName evidence="3">Enoyl-CoA hydratase/isomerase family protein</fullName>
    </recommendedName>
</protein>
<dbReference type="PANTHER" id="PTHR11941:SF54">
    <property type="entry name" value="ENOYL-COA HYDRATASE, MITOCHONDRIAL"/>
    <property type="match status" value="1"/>
</dbReference>
<organism evidence="1 2">
    <name type="scientific">Amycolatopsis acididurans</name>
    <dbReference type="NCBI Taxonomy" id="2724524"/>
    <lineage>
        <taxon>Bacteria</taxon>
        <taxon>Bacillati</taxon>
        <taxon>Actinomycetota</taxon>
        <taxon>Actinomycetes</taxon>
        <taxon>Pseudonocardiales</taxon>
        <taxon>Pseudonocardiaceae</taxon>
        <taxon>Amycolatopsis</taxon>
    </lineage>
</organism>
<proteinExistence type="predicted"/>
<name>A0ABX1JBP1_9PSEU</name>
<comment type="caution">
    <text evidence="1">The sequence shown here is derived from an EMBL/GenBank/DDBJ whole genome shotgun (WGS) entry which is preliminary data.</text>
</comment>